<gene>
    <name evidence="1" type="ORF">CU097_014080</name>
</gene>
<accession>A0A367JVS5</accession>
<dbReference type="EMBL" id="PJQL01000630">
    <property type="protein sequence ID" value="RCH94005.1"/>
    <property type="molecule type" value="Genomic_DNA"/>
</dbReference>
<dbReference type="Proteomes" id="UP000252139">
    <property type="component" value="Unassembled WGS sequence"/>
</dbReference>
<organism evidence="1 2">
    <name type="scientific">Rhizopus azygosporus</name>
    <name type="common">Rhizopus microsporus var. azygosporus</name>
    <dbReference type="NCBI Taxonomy" id="86630"/>
    <lineage>
        <taxon>Eukaryota</taxon>
        <taxon>Fungi</taxon>
        <taxon>Fungi incertae sedis</taxon>
        <taxon>Mucoromycota</taxon>
        <taxon>Mucoromycotina</taxon>
        <taxon>Mucoromycetes</taxon>
        <taxon>Mucorales</taxon>
        <taxon>Mucorineae</taxon>
        <taxon>Rhizopodaceae</taxon>
        <taxon>Rhizopus</taxon>
    </lineage>
</organism>
<proteinExistence type="predicted"/>
<evidence type="ECO:0000313" key="2">
    <source>
        <dbReference type="Proteomes" id="UP000252139"/>
    </source>
</evidence>
<name>A0A367JVS5_RHIAZ</name>
<sequence length="79" mass="8694">MRANAKLIVSLIKRIEVRLPINNTGKTIESLEQDALTQQTVAAIIELSIHKLSVVVNQLALVLELISKNVQPSTTNDAY</sequence>
<evidence type="ECO:0000313" key="1">
    <source>
        <dbReference type="EMBL" id="RCH94005.1"/>
    </source>
</evidence>
<keyword evidence="2" id="KW-1185">Reference proteome</keyword>
<comment type="caution">
    <text evidence="1">The sequence shown here is derived from an EMBL/GenBank/DDBJ whole genome shotgun (WGS) entry which is preliminary data.</text>
</comment>
<reference evidence="1 2" key="1">
    <citation type="journal article" date="2018" name="G3 (Bethesda)">
        <title>Phylogenetic and Phylogenomic Definition of Rhizopus Species.</title>
        <authorList>
            <person name="Gryganskyi A.P."/>
            <person name="Golan J."/>
            <person name="Dolatabadi S."/>
            <person name="Mondo S."/>
            <person name="Robb S."/>
            <person name="Idnurm A."/>
            <person name="Muszewska A."/>
            <person name="Steczkiewicz K."/>
            <person name="Masonjones S."/>
            <person name="Liao H.L."/>
            <person name="Gajdeczka M.T."/>
            <person name="Anike F."/>
            <person name="Vuek A."/>
            <person name="Anishchenko I.M."/>
            <person name="Voigt K."/>
            <person name="de Hoog G.S."/>
            <person name="Smith M.E."/>
            <person name="Heitman J."/>
            <person name="Vilgalys R."/>
            <person name="Stajich J.E."/>
        </authorList>
    </citation>
    <scope>NUCLEOTIDE SEQUENCE [LARGE SCALE GENOMIC DNA]</scope>
    <source>
        <strain evidence="1 2">CBS 357.93</strain>
    </source>
</reference>
<dbReference type="STRING" id="86630.A0A367JVS5"/>
<protein>
    <submittedName>
        <fullName evidence="1">Uncharacterized protein</fullName>
    </submittedName>
</protein>
<feature type="non-terminal residue" evidence="1">
    <location>
        <position position="79"/>
    </location>
</feature>
<dbReference type="OrthoDB" id="2412476at2759"/>
<dbReference type="AlphaFoldDB" id="A0A367JVS5"/>